<feature type="domain" description="RecF/RecN/SMC N-terminal" evidence="10">
    <location>
        <begin position="3"/>
        <end position="356"/>
    </location>
</feature>
<evidence type="ECO:0000256" key="2">
    <source>
        <dbReference type="ARBA" id="ARBA00008016"/>
    </source>
</evidence>
<dbReference type="InterPro" id="IPR042174">
    <property type="entry name" value="RecF_2"/>
</dbReference>
<evidence type="ECO:0000313" key="14">
    <source>
        <dbReference type="Proteomes" id="UP000321917"/>
    </source>
</evidence>
<dbReference type="GO" id="GO:0005524">
    <property type="term" value="F:ATP binding"/>
    <property type="evidence" value="ECO:0007669"/>
    <property type="project" value="UniProtKB-UniRule"/>
</dbReference>
<dbReference type="RefSeq" id="WP_146800514.1">
    <property type="nucleotide sequence ID" value="NZ_VOLP01000027.1"/>
</dbReference>
<dbReference type="PROSITE" id="PS00617">
    <property type="entry name" value="RECF_1"/>
    <property type="match status" value="1"/>
</dbReference>
<dbReference type="NCBIfam" id="TIGR00611">
    <property type="entry name" value="recf"/>
    <property type="match status" value="1"/>
</dbReference>
<evidence type="ECO:0000256" key="7">
    <source>
        <dbReference type="ARBA" id="ARBA00022840"/>
    </source>
</evidence>
<dbReference type="EMBL" id="VOLR01000028">
    <property type="protein sequence ID" value="TWX55573.1"/>
    <property type="molecule type" value="Genomic_DNA"/>
</dbReference>
<dbReference type="InterPro" id="IPR018078">
    <property type="entry name" value="DNA-binding_RecF_CS"/>
</dbReference>
<evidence type="ECO:0000259" key="10">
    <source>
        <dbReference type="Pfam" id="PF02463"/>
    </source>
</evidence>
<evidence type="ECO:0000313" key="13">
    <source>
        <dbReference type="Proteomes" id="UP000321525"/>
    </source>
</evidence>
<evidence type="ECO:0000256" key="9">
    <source>
        <dbReference type="HAMAP-Rule" id="MF_00365"/>
    </source>
</evidence>
<dbReference type="OrthoDB" id="9803889at2"/>
<evidence type="ECO:0000256" key="3">
    <source>
        <dbReference type="ARBA" id="ARBA00020170"/>
    </source>
</evidence>
<keyword evidence="5 9" id="KW-0235">DNA replication</keyword>
<proteinExistence type="inferred from homology"/>
<reference evidence="12 14" key="1">
    <citation type="submission" date="2019-07" db="EMBL/GenBank/DDBJ databases">
        <title>Genomes of sea-ice associated Colwellia species.</title>
        <authorList>
            <person name="Bowman J.P."/>
        </authorList>
    </citation>
    <scope>NUCLEOTIDE SEQUENCE [LARGE SCALE GENOMIC DNA]</scope>
    <source>
        <strain evidence="11 13">ACAM 607</strain>
        <strain evidence="12 14">IC036</strain>
    </source>
</reference>
<dbReference type="Proteomes" id="UP000321917">
    <property type="component" value="Unassembled WGS sequence"/>
</dbReference>
<name>A0A5C6Q6A7_9GAMM</name>
<keyword evidence="9" id="KW-0227">DNA damage</keyword>
<dbReference type="GO" id="GO:0009432">
    <property type="term" value="P:SOS response"/>
    <property type="evidence" value="ECO:0007669"/>
    <property type="project" value="UniProtKB-UniRule"/>
</dbReference>
<dbReference type="GO" id="GO:0006302">
    <property type="term" value="P:double-strand break repair"/>
    <property type="evidence" value="ECO:0007669"/>
    <property type="project" value="TreeGrafter"/>
</dbReference>
<dbReference type="Gene3D" id="1.20.1050.90">
    <property type="entry name" value="RecF/RecN/SMC, N-terminal domain"/>
    <property type="match status" value="1"/>
</dbReference>
<comment type="subcellular location">
    <subcellularLocation>
        <location evidence="1 9">Cytoplasm</location>
    </subcellularLocation>
</comment>
<keyword evidence="7 9" id="KW-0067">ATP-binding</keyword>
<dbReference type="InterPro" id="IPR027417">
    <property type="entry name" value="P-loop_NTPase"/>
</dbReference>
<dbReference type="HAMAP" id="MF_00365">
    <property type="entry name" value="RecF"/>
    <property type="match status" value="1"/>
</dbReference>
<gene>
    <name evidence="9 12" type="primary">recF</name>
    <name evidence="11" type="ORF">ESZ26_16310</name>
    <name evidence="12" type="ORF">ESZ27_14365</name>
</gene>
<dbReference type="PANTHER" id="PTHR32182:SF0">
    <property type="entry name" value="DNA REPLICATION AND REPAIR PROTEIN RECF"/>
    <property type="match status" value="1"/>
</dbReference>
<evidence type="ECO:0000256" key="6">
    <source>
        <dbReference type="ARBA" id="ARBA00022741"/>
    </source>
</evidence>
<keyword evidence="6 9" id="KW-0547">Nucleotide-binding</keyword>
<comment type="function">
    <text evidence="9">The RecF protein is involved in DNA metabolism; it is required for DNA replication and normal SOS inducibility. RecF binds preferentially to single-stranded, linear DNA. It also seems to bind ATP.</text>
</comment>
<dbReference type="Gene3D" id="3.40.50.300">
    <property type="entry name" value="P-loop containing nucleotide triphosphate hydrolases"/>
    <property type="match status" value="1"/>
</dbReference>
<comment type="caution">
    <text evidence="12">The sequence shown here is derived from an EMBL/GenBank/DDBJ whole genome shotgun (WGS) entry which is preliminary data.</text>
</comment>
<evidence type="ECO:0000256" key="8">
    <source>
        <dbReference type="ARBA" id="ARBA00023125"/>
    </source>
</evidence>
<dbReference type="Proteomes" id="UP000321525">
    <property type="component" value="Unassembled WGS sequence"/>
</dbReference>
<keyword evidence="9" id="KW-0234">DNA repair</keyword>
<dbReference type="PANTHER" id="PTHR32182">
    <property type="entry name" value="DNA REPLICATION AND REPAIR PROTEIN RECF"/>
    <property type="match status" value="1"/>
</dbReference>
<sequence length="362" mass="40926">MSIEKLTAYDFRNLATDTIELNDNINFIIGDNGSGKSSLLEAIFYLGHGKSFRTSQVENLVTHNKSKFIVSAKDDKGLQLGVAKDFTTGLTEIKIAGEKHRQLSQLAINIAVQVITPESFKLFFGGPKQRRRFIDLGLFHVKHSFSDYWKEFSRILKQRNACLRNRSDVETLNYWSQVFCEASVRVAKLRDEYIKELSVELQPWLELMLPSLAAGISISYSQGWNSKKTLSDVLLQNREREKKAGFSLYGAQKFDVKFLTGNVVIDNQLSRGQQKLFLLALTFAQAKLIEKVKRVKPILLIDDVGAELDLNSRTLLNNAINKLDCQVIITAIDKIAVEPLVPTDNNYKMFHVKHGQISAIGK</sequence>
<dbReference type="EMBL" id="VOLQ01000031">
    <property type="protein sequence ID" value="TWX64475.1"/>
    <property type="molecule type" value="Genomic_DNA"/>
</dbReference>
<keyword evidence="9" id="KW-0742">SOS response</keyword>
<dbReference type="GO" id="GO:0003697">
    <property type="term" value="F:single-stranded DNA binding"/>
    <property type="evidence" value="ECO:0007669"/>
    <property type="project" value="UniProtKB-UniRule"/>
</dbReference>
<dbReference type="Pfam" id="PF02463">
    <property type="entry name" value="SMC_N"/>
    <property type="match status" value="1"/>
</dbReference>
<evidence type="ECO:0000313" key="12">
    <source>
        <dbReference type="EMBL" id="TWX64475.1"/>
    </source>
</evidence>
<dbReference type="InterPro" id="IPR001238">
    <property type="entry name" value="DNA-binding_RecF"/>
</dbReference>
<evidence type="ECO:0000313" key="11">
    <source>
        <dbReference type="EMBL" id="TWX55573.1"/>
    </source>
</evidence>
<keyword evidence="8 9" id="KW-0238">DNA-binding</keyword>
<evidence type="ECO:0000256" key="1">
    <source>
        <dbReference type="ARBA" id="ARBA00004496"/>
    </source>
</evidence>
<dbReference type="AlphaFoldDB" id="A0A5C6Q6A7"/>
<keyword evidence="13" id="KW-1185">Reference proteome</keyword>
<organism evidence="12 14">
    <name type="scientific">Colwellia hornerae</name>
    <dbReference type="NCBI Taxonomy" id="89402"/>
    <lineage>
        <taxon>Bacteria</taxon>
        <taxon>Pseudomonadati</taxon>
        <taxon>Pseudomonadota</taxon>
        <taxon>Gammaproteobacteria</taxon>
        <taxon>Alteromonadales</taxon>
        <taxon>Colwelliaceae</taxon>
        <taxon>Colwellia</taxon>
    </lineage>
</organism>
<feature type="binding site" evidence="9">
    <location>
        <begin position="30"/>
        <end position="37"/>
    </location>
    <ligand>
        <name>ATP</name>
        <dbReference type="ChEBI" id="CHEBI:30616"/>
    </ligand>
</feature>
<evidence type="ECO:0000256" key="5">
    <source>
        <dbReference type="ARBA" id="ARBA00022705"/>
    </source>
</evidence>
<keyword evidence="4 9" id="KW-0963">Cytoplasm</keyword>
<dbReference type="GO" id="GO:0000731">
    <property type="term" value="P:DNA synthesis involved in DNA repair"/>
    <property type="evidence" value="ECO:0007669"/>
    <property type="project" value="TreeGrafter"/>
</dbReference>
<dbReference type="SUPFAM" id="SSF52540">
    <property type="entry name" value="P-loop containing nucleoside triphosphate hydrolases"/>
    <property type="match status" value="1"/>
</dbReference>
<dbReference type="InterPro" id="IPR003395">
    <property type="entry name" value="RecF/RecN/SMC_N"/>
</dbReference>
<dbReference type="GO" id="GO:0006260">
    <property type="term" value="P:DNA replication"/>
    <property type="evidence" value="ECO:0007669"/>
    <property type="project" value="UniProtKB-UniRule"/>
</dbReference>
<accession>A0A5C6Q6A7</accession>
<protein>
    <recommendedName>
        <fullName evidence="3 9">DNA replication and repair protein RecF</fullName>
    </recommendedName>
</protein>
<dbReference type="GO" id="GO:0005737">
    <property type="term" value="C:cytoplasm"/>
    <property type="evidence" value="ECO:0007669"/>
    <property type="project" value="UniProtKB-SubCell"/>
</dbReference>
<evidence type="ECO:0000256" key="4">
    <source>
        <dbReference type="ARBA" id="ARBA00022490"/>
    </source>
</evidence>
<comment type="similarity">
    <text evidence="2 9">Belongs to the RecF family.</text>
</comment>